<dbReference type="AlphaFoldDB" id="A0A367FU83"/>
<name>A0A367FU83_9ACTN</name>
<evidence type="ECO:0000259" key="1">
    <source>
        <dbReference type="Pfam" id="PF04862"/>
    </source>
</evidence>
<dbReference type="Proteomes" id="UP000253094">
    <property type="component" value="Unassembled WGS sequence"/>
</dbReference>
<dbReference type="Pfam" id="PF04862">
    <property type="entry name" value="DUF642"/>
    <property type="match status" value="1"/>
</dbReference>
<reference evidence="2 3" key="1">
    <citation type="submission" date="2018-06" db="EMBL/GenBank/DDBJ databases">
        <title>Sphaerisporangium craniellae sp. nov., isolated from a marine sponge in the South China Sea.</title>
        <authorList>
            <person name="Li L."/>
        </authorList>
    </citation>
    <scope>NUCLEOTIDE SEQUENCE [LARGE SCALE GENOMIC DNA]</scope>
    <source>
        <strain evidence="2 3">CCTCC AA 208026</strain>
    </source>
</reference>
<feature type="domain" description="DUF642" evidence="1">
    <location>
        <begin position="24"/>
        <end position="176"/>
    </location>
</feature>
<comment type="caution">
    <text evidence="2">The sequence shown here is derived from an EMBL/GenBank/DDBJ whole genome shotgun (WGS) entry which is preliminary data.</text>
</comment>
<gene>
    <name evidence="2" type="ORF">DQ384_02260</name>
</gene>
<evidence type="ECO:0000313" key="2">
    <source>
        <dbReference type="EMBL" id="RCG33270.1"/>
    </source>
</evidence>
<proteinExistence type="predicted"/>
<dbReference type="Gene3D" id="2.60.120.260">
    <property type="entry name" value="Galactose-binding domain-like"/>
    <property type="match status" value="1"/>
</dbReference>
<dbReference type="EMBL" id="QOIL01000001">
    <property type="protein sequence ID" value="RCG33270.1"/>
    <property type="molecule type" value="Genomic_DNA"/>
</dbReference>
<protein>
    <submittedName>
        <fullName evidence="2">Choice-of-anchor C family protein</fullName>
    </submittedName>
</protein>
<accession>A0A367FU83</accession>
<evidence type="ECO:0000313" key="3">
    <source>
        <dbReference type="Proteomes" id="UP000253094"/>
    </source>
</evidence>
<keyword evidence="3" id="KW-1185">Reference proteome</keyword>
<dbReference type="NCBIfam" id="TIGR04362">
    <property type="entry name" value="choice_anch_C"/>
    <property type="match status" value="1"/>
</dbReference>
<sequence length="185" mass="18785">MVGALAALATVTGAPADATTVRFNGGFETPAVGPGSFRTFAAGRAIGAWTVGGGSVDLAGRGFWQAAEGVQALDLNGSGPGAITQTFGTLPLVKYEIAYRLAGDPGGEPAVKSGVVRIGGEPAQDFSFDVTGRSSTDMGYVRKKVTFIATGLSTTVEFLSTVPGHHGPVIDDITVKSCLAIICHI</sequence>
<dbReference type="OrthoDB" id="3872034at2"/>
<organism evidence="2 3">
    <name type="scientific">Sphaerisporangium album</name>
    <dbReference type="NCBI Taxonomy" id="509200"/>
    <lineage>
        <taxon>Bacteria</taxon>
        <taxon>Bacillati</taxon>
        <taxon>Actinomycetota</taxon>
        <taxon>Actinomycetes</taxon>
        <taxon>Streptosporangiales</taxon>
        <taxon>Streptosporangiaceae</taxon>
        <taxon>Sphaerisporangium</taxon>
    </lineage>
</organism>
<dbReference type="InterPro" id="IPR006946">
    <property type="entry name" value="DGR2-like_dom"/>
</dbReference>
<dbReference type="InterPro" id="IPR027576">
    <property type="entry name" value="Choice_anch_C_dom"/>
</dbReference>